<reference evidence="1" key="2">
    <citation type="submission" date="2018-03" db="EMBL/GenBank/DDBJ databases">
        <title>The Triticum urartu genome reveals the dynamic nature of wheat genome evolution.</title>
        <authorList>
            <person name="Ling H."/>
            <person name="Ma B."/>
            <person name="Shi X."/>
            <person name="Liu H."/>
            <person name="Dong L."/>
            <person name="Sun H."/>
            <person name="Cao Y."/>
            <person name="Gao Q."/>
            <person name="Zheng S."/>
            <person name="Li Y."/>
            <person name="Yu Y."/>
            <person name="Du H."/>
            <person name="Qi M."/>
            <person name="Li Y."/>
            <person name="Yu H."/>
            <person name="Cui Y."/>
            <person name="Wang N."/>
            <person name="Chen C."/>
            <person name="Wu H."/>
            <person name="Zhao Y."/>
            <person name="Zhang J."/>
            <person name="Li Y."/>
            <person name="Zhou W."/>
            <person name="Zhang B."/>
            <person name="Hu W."/>
            <person name="Eijk M."/>
            <person name="Tang J."/>
            <person name="Witsenboer H."/>
            <person name="Zhao S."/>
            <person name="Li Z."/>
            <person name="Zhang A."/>
            <person name="Wang D."/>
            <person name="Liang C."/>
        </authorList>
    </citation>
    <scope>NUCLEOTIDE SEQUENCE [LARGE SCALE GENOMIC DNA]</scope>
    <source>
        <strain evidence="1">cv. G1812</strain>
    </source>
</reference>
<reference evidence="1" key="3">
    <citation type="submission" date="2022-06" db="UniProtKB">
        <authorList>
            <consortium name="EnsemblPlants"/>
        </authorList>
    </citation>
    <scope>IDENTIFICATION</scope>
</reference>
<sequence>KLAYFHGAFCLFNFFKHLCDMSLNILLVQLRPDFLASTVFCSITNC</sequence>
<protein>
    <submittedName>
        <fullName evidence="1">Uncharacterized protein</fullName>
    </submittedName>
</protein>
<dbReference type="EnsemblPlants" id="TuG1812G0400002851.01.T01">
    <property type="protein sequence ID" value="TuG1812G0400002851.01.T01.cds344015"/>
    <property type="gene ID" value="TuG1812G0400002851.01"/>
</dbReference>
<organism evidence="1 2">
    <name type="scientific">Triticum urartu</name>
    <name type="common">Red wild einkorn</name>
    <name type="synonym">Crithodium urartu</name>
    <dbReference type="NCBI Taxonomy" id="4572"/>
    <lineage>
        <taxon>Eukaryota</taxon>
        <taxon>Viridiplantae</taxon>
        <taxon>Streptophyta</taxon>
        <taxon>Embryophyta</taxon>
        <taxon>Tracheophyta</taxon>
        <taxon>Spermatophyta</taxon>
        <taxon>Magnoliopsida</taxon>
        <taxon>Liliopsida</taxon>
        <taxon>Poales</taxon>
        <taxon>Poaceae</taxon>
        <taxon>BOP clade</taxon>
        <taxon>Pooideae</taxon>
        <taxon>Triticodae</taxon>
        <taxon>Triticeae</taxon>
        <taxon>Triticinae</taxon>
        <taxon>Triticum</taxon>
    </lineage>
</organism>
<dbReference type="AlphaFoldDB" id="A0A8R7Q711"/>
<accession>A0A8R7Q711</accession>
<evidence type="ECO:0000313" key="1">
    <source>
        <dbReference type="EnsemblPlants" id="TuG1812G0400002851.01.T01.cds344015"/>
    </source>
</evidence>
<dbReference type="Proteomes" id="UP000015106">
    <property type="component" value="Chromosome 4"/>
</dbReference>
<proteinExistence type="predicted"/>
<dbReference type="Gramene" id="TuG1812G0400002851.01.T01">
    <property type="protein sequence ID" value="TuG1812G0400002851.01.T01.cds344015"/>
    <property type="gene ID" value="TuG1812G0400002851.01"/>
</dbReference>
<name>A0A8R7Q711_TRIUA</name>
<keyword evidence="2" id="KW-1185">Reference proteome</keyword>
<evidence type="ECO:0000313" key="2">
    <source>
        <dbReference type="Proteomes" id="UP000015106"/>
    </source>
</evidence>
<reference evidence="2" key="1">
    <citation type="journal article" date="2013" name="Nature">
        <title>Draft genome of the wheat A-genome progenitor Triticum urartu.</title>
        <authorList>
            <person name="Ling H.Q."/>
            <person name="Zhao S."/>
            <person name="Liu D."/>
            <person name="Wang J."/>
            <person name="Sun H."/>
            <person name="Zhang C."/>
            <person name="Fan H."/>
            <person name="Li D."/>
            <person name="Dong L."/>
            <person name="Tao Y."/>
            <person name="Gao C."/>
            <person name="Wu H."/>
            <person name="Li Y."/>
            <person name="Cui Y."/>
            <person name="Guo X."/>
            <person name="Zheng S."/>
            <person name="Wang B."/>
            <person name="Yu K."/>
            <person name="Liang Q."/>
            <person name="Yang W."/>
            <person name="Lou X."/>
            <person name="Chen J."/>
            <person name="Feng M."/>
            <person name="Jian J."/>
            <person name="Zhang X."/>
            <person name="Luo G."/>
            <person name="Jiang Y."/>
            <person name="Liu J."/>
            <person name="Wang Z."/>
            <person name="Sha Y."/>
            <person name="Zhang B."/>
            <person name="Wu H."/>
            <person name="Tang D."/>
            <person name="Shen Q."/>
            <person name="Xue P."/>
            <person name="Zou S."/>
            <person name="Wang X."/>
            <person name="Liu X."/>
            <person name="Wang F."/>
            <person name="Yang Y."/>
            <person name="An X."/>
            <person name="Dong Z."/>
            <person name="Zhang K."/>
            <person name="Zhang X."/>
            <person name="Luo M.C."/>
            <person name="Dvorak J."/>
            <person name="Tong Y."/>
            <person name="Wang J."/>
            <person name="Yang H."/>
            <person name="Li Z."/>
            <person name="Wang D."/>
            <person name="Zhang A."/>
            <person name="Wang J."/>
        </authorList>
    </citation>
    <scope>NUCLEOTIDE SEQUENCE</scope>
    <source>
        <strain evidence="2">cv. G1812</strain>
    </source>
</reference>